<sequence length="111" mass="12472">MAGWQGVGRSVGRSVGRMDAEKLEGLEGTEGFKICKRDFFWEKEENHIPAGGRRNRKEQLTQISGRVYFSFFAGSSRKLTVEPTKKRKALKESNGSEKFTKTVSVRPVSGM</sequence>
<comment type="caution">
    <text evidence="2">The sequence shown here is derived from an EMBL/GenBank/DDBJ whole genome shotgun (WGS) entry which is preliminary data.</text>
</comment>
<protein>
    <submittedName>
        <fullName evidence="2">Uncharacterized protein</fullName>
    </submittedName>
</protein>
<accession>A0AAN8NTG9</accession>
<proteinExistence type="predicted"/>
<feature type="compositionally biased region" description="Basic and acidic residues" evidence="1">
    <location>
        <begin position="82"/>
        <end position="100"/>
    </location>
</feature>
<evidence type="ECO:0000313" key="2">
    <source>
        <dbReference type="EMBL" id="KAK6628664.1"/>
    </source>
</evidence>
<organism evidence="2 3">
    <name type="scientific">Polyplax serrata</name>
    <name type="common">Common mouse louse</name>
    <dbReference type="NCBI Taxonomy" id="468196"/>
    <lineage>
        <taxon>Eukaryota</taxon>
        <taxon>Metazoa</taxon>
        <taxon>Ecdysozoa</taxon>
        <taxon>Arthropoda</taxon>
        <taxon>Hexapoda</taxon>
        <taxon>Insecta</taxon>
        <taxon>Pterygota</taxon>
        <taxon>Neoptera</taxon>
        <taxon>Paraneoptera</taxon>
        <taxon>Psocodea</taxon>
        <taxon>Troctomorpha</taxon>
        <taxon>Phthiraptera</taxon>
        <taxon>Anoplura</taxon>
        <taxon>Polyplacidae</taxon>
        <taxon>Polyplax</taxon>
    </lineage>
</organism>
<name>A0AAN8NTG9_POLSC</name>
<dbReference type="Proteomes" id="UP001372834">
    <property type="component" value="Unassembled WGS sequence"/>
</dbReference>
<gene>
    <name evidence="2" type="ORF">RUM43_002479</name>
</gene>
<reference evidence="2 3" key="1">
    <citation type="submission" date="2023-10" db="EMBL/GenBank/DDBJ databases">
        <title>Genomes of two closely related lineages of the louse Polyplax serrata with different host specificities.</title>
        <authorList>
            <person name="Martinu J."/>
            <person name="Tarabai H."/>
            <person name="Stefka J."/>
            <person name="Hypsa V."/>
        </authorList>
    </citation>
    <scope>NUCLEOTIDE SEQUENCE [LARGE SCALE GENOMIC DNA]</scope>
    <source>
        <strain evidence="2">HR10_N</strain>
    </source>
</reference>
<evidence type="ECO:0000313" key="3">
    <source>
        <dbReference type="Proteomes" id="UP001372834"/>
    </source>
</evidence>
<dbReference type="AlphaFoldDB" id="A0AAN8NTG9"/>
<dbReference type="EMBL" id="JAWJWE010000036">
    <property type="protein sequence ID" value="KAK6628664.1"/>
    <property type="molecule type" value="Genomic_DNA"/>
</dbReference>
<evidence type="ECO:0000256" key="1">
    <source>
        <dbReference type="SAM" id="MobiDB-lite"/>
    </source>
</evidence>
<feature type="region of interest" description="Disordered" evidence="1">
    <location>
        <begin position="82"/>
        <end position="111"/>
    </location>
</feature>